<evidence type="ECO:0000256" key="1">
    <source>
        <dbReference type="ARBA" id="ARBA00022729"/>
    </source>
</evidence>
<protein>
    <recommendedName>
        <fullName evidence="5">SGNH hydrolase-type esterase domain-containing protein</fullName>
    </recommendedName>
</protein>
<keyword evidence="4" id="KW-1185">Reference proteome</keyword>
<dbReference type="Pfam" id="PF13517">
    <property type="entry name" value="FG-GAP_3"/>
    <property type="match status" value="2"/>
</dbReference>
<dbReference type="Gene3D" id="3.40.50.1110">
    <property type="entry name" value="SGNH hydrolase"/>
    <property type="match status" value="1"/>
</dbReference>
<dbReference type="Proteomes" id="UP000054771">
    <property type="component" value="Unassembled WGS sequence"/>
</dbReference>
<evidence type="ECO:0000256" key="2">
    <source>
        <dbReference type="SAM" id="MobiDB-lite"/>
    </source>
</evidence>
<organism evidence="3 4">
    <name type="scientific">Aspergillus calidoustus</name>
    <dbReference type="NCBI Taxonomy" id="454130"/>
    <lineage>
        <taxon>Eukaryota</taxon>
        <taxon>Fungi</taxon>
        <taxon>Dikarya</taxon>
        <taxon>Ascomycota</taxon>
        <taxon>Pezizomycotina</taxon>
        <taxon>Eurotiomycetes</taxon>
        <taxon>Eurotiomycetidae</taxon>
        <taxon>Eurotiales</taxon>
        <taxon>Aspergillaceae</taxon>
        <taxon>Aspergillus</taxon>
        <taxon>Aspergillus subgen. Nidulantes</taxon>
    </lineage>
</organism>
<dbReference type="AlphaFoldDB" id="A0A0U5FPU3"/>
<dbReference type="InterPro" id="IPR028994">
    <property type="entry name" value="Integrin_alpha_N"/>
</dbReference>
<dbReference type="EMBL" id="CDMC01000001">
    <property type="protein sequence ID" value="CEL01472.1"/>
    <property type="molecule type" value="Genomic_DNA"/>
</dbReference>
<dbReference type="GO" id="GO:0006629">
    <property type="term" value="P:lipid metabolic process"/>
    <property type="evidence" value="ECO:0007669"/>
    <property type="project" value="TreeGrafter"/>
</dbReference>
<dbReference type="CDD" id="cd01823">
    <property type="entry name" value="SEST_like"/>
    <property type="match status" value="1"/>
</dbReference>
<evidence type="ECO:0008006" key="5">
    <source>
        <dbReference type="Google" id="ProtNLM"/>
    </source>
</evidence>
<dbReference type="STRING" id="454130.A0A0U5FPU3"/>
<dbReference type="InterPro" id="IPR037460">
    <property type="entry name" value="SEST-like"/>
</dbReference>
<dbReference type="OrthoDB" id="4503250at2759"/>
<accession>A0A0U5FPU3</accession>
<dbReference type="PANTHER" id="PTHR37981:SF1">
    <property type="entry name" value="SGNH HYDROLASE-TYPE ESTERASE DOMAIN-CONTAINING PROTEIN"/>
    <property type="match status" value="1"/>
</dbReference>
<sequence length="714" mass="80859">MGVEFDWWLNEGSGGTMLKADGNHYCDMTGDGVDDYIWVSSEGDIQIFRNIMDPPNWGQHGWYYIKDWPRKQIRIADIDGDGICDIIYLDRYSDVDDWYKTEYMGPGSSSFKFTSQGPLKEMGLCNERDGVGLFDLAVRFADLNGDRKADRLCIDPDGRTFAWVSTPGSGYVDMGQVKKPEGKDRANLRFVDVNGDGMADMIWLDKFGGKSQVWYNEKMEPAPNTASSMTWRPGGDAYLQSARGECIHYANLRGTGRADMIDVDPRTNKATAWYSTPCDGGYGLSGTDDGEIRDPGLPVKDIPDGPQDPDPPQEQVPFPSFPRFIALGDSYSAGVGSGDPIIDAYDIRGECHKYEGAYSHQLWKQELPLQNQQFDFISCAGARAINMFAGGKKQHSYLNGTQVELMKTVPGNEYGWATLSLGGNDLGFGGIAIYCLYVAEPLNVCGKRLAEAWRLLEGDDSEFERAMRSAYLQILETATTPQFTLIVTGYARFFNEEADHCITKSLNPLIRYPKLTRDIRSQLNNLVLKVNNVLKKLVEEINKDNETRHPRKYIRFYDIDGNFNGHRICDHDTEDWNDEHWFFTPIRNLDPRPDEPNVPPQNPGSNYDHELKRRSKGGNYFWEDLYPVDYSICPPEDTWGELDNELGDECALMRAMDPGRASYPTNLEPRSWDAAKRWKSRMMHPKWTGHGAIKDGIAAQWKNNWGRHAATYKK</sequence>
<feature type="region of interest" description="Disordered" evidence="2">
    <location>
        <begin position="283"/>
        <end position="317"/>
    </location>
</feature>
<gene>
    <name evidence="3" type="ORF">ASPCAL01054</name>
</gene>
<name>A0A0U5FPU3_ASPCI</name>
<dbReference type="SUPFAM" id="SSF52266">
    <property type="entry name" value="SGNH hydrolase"/>
    <property type="match status" value="1"/>
</dbReference>
<dbReference type="PANTHER" id="PTHR37981">
    <property type="entry name" value="LIPASE 2"/>
    <property type="match status" value="1"/>
</dbReference>
<dbReference type="GO" id="GO:0016788">
    <property type="term" value="F:hydrolase activity, acting on ester bonds"/>
    <property type="evidence" value="ECO:0007669"/>
    <property type="project" value="InterPro"/>
</dbReference>
<reference evidence="4" key="1">
    <citation type="journal article" date="2016" name="Genome Announc.">
        <title>Draft genome sequences of fungus Aspergillus calidoustus.</title>
        <authorList>
            <person name="Horn F."/>
            <person name="Linde J."/>
            <person name="Mattern D.J."/>
            <person name="Walther G."/>
            <person name="Guthke R."/>
            <person name="Scherlach K."/>
            <person name="Martin K."/>
            <person name="Brakhage A.A."/>
            <person name="Petzke L."/>
            <person name="Valiante V."/>
        </authorList>
    </citation>
    <scope>NUCLEOTIDE SEQUENCE [LARGE SCALE GENOMIC DNA]</scope>
    <source>
        <strain evidence="4">SF006504</strain>
    </source>
</reference>
<dbReference type="SUPFAM" id="SSF69318">
    <property type="entry name" value="Integrin alpha N-terminal domain"/>
    <property type="match status" value="1"/>
</dbReference>
<feature type="region of interest" description="Disordered" evidence="2">
    <location>
        <begin position="588"/>
        <end position="609"/>
    </location>
</feature>
<proteinExistence type="predicted"/>
<dbReference type="InterPro" id="IPR036514">
    <property type="entry name" value="SGNH_hydro_sf"/>
</dbReference>
<evidence type="ECO:0000313" key="3">
    <source>
        <dbReference type="EMBL" id="CEL01472.1"/>
    </source>
</evidence>
<dbReference type="InterPro" id="IPR013517">
    <property type="entry name" value="FG-GAP"/>
</dbReference>
<evidence type="ECO:0000313" key="4">
    <source>
        <dbReference type="Proteomes" id="UP000054771"/>
    </source>
</evidence>
<keyword evidence="1" id="KW-0732">Signal</keyword>